<dbReference type="NCBIfam" id="TIGR00481">
    <property type="entry name" value="YbhB/YbcL family Raf kinase inhibitor-like protein"/>
    <property type="match status" value="1"/>
</dbReference>
<accession>A0ABS1STD3</accession>
<dbReference type="PANTHER" id="PTHR30289:SF1">
    <property type="entry name" value="PEBP (PHOSPHATIDYLETHANOLAMINE-BINDING PROTEIN) FAMILY PROTEIN"/>
    <property type="match status" value="1"/>
</dbReference>
<gene>
    <name evidence="2" type="ORF">JMA39_01355</name>
</gene>
<sequence length="183" mass="19314">MRFNKVVLFAACSLFAFSSQAIELNSTSVTEGKTLKNAQLFNQWGCTGENVSPELSWSDVPAGTKSFAVTMYDPDAPTGSGWWHWMVVNLPASTQSLPANSGLEGGANLPKGASMVSNDFGFKGFGGGCPPEGAAPHNYQVTVYALDVAHLELPENGTAALAGYNIYQHLLGKAVLTAPTNAR</sequence>
<dbReference type="GO" id="GO:0004860">
    <property type="term" value="F:protein kinase inhibitor activity"/>
    <property type="evidence" value="ECO:0007669"/>
    <property type="project" value="UniProtKB-KW"/>
</dbReference>
<dbReference type="Gene3D" id="3.90.280.10">
    <property type="entry name" value="PEBP-like"/>
    <property type="match status" value="1"/>
</dbReference>
<dbReference type="EMBL" id="JAESVD010000001">
    <property type="protein sequence ID" value="MBL4911801.1"/>
    <property type="molecule type" value="Genomic_DNA"/>
</dbReference>
<dbReference type="InterPro" id="IPR005247">
    <property type="entry name" value="YbhB_YbcL/LppC-like"/>
</dbReference>
<dbReference type="SUPFAM" id="SSF49777">
    <property type="entry name" value="PEBP-like"/>
    <property type="match status" value="1"/>
</dbReference>
<keyword evidence="1" id="KW-0732">Signal</keyword>
<dbReference type="RefSeq" id="WP_202720044.1">
    <property type="nucleotide sequence ID" value="NZ_BPEX01000028.1"/>
</dbReference>
<reference evidence="2 3" key="1">
    <citation type="submission" date="2021-01" db="EMBL/GenBank/DDBJ databases">
        <title>Genome sequence of Shewanella schlegeliana JCM 11561.</title>
        <authorList>
            <person name="Zhang H."/>
            <person name="Li C."/>
        </authorList>
    </citation>
    <scope>NUCLEOTIDE SEQUENCE [LARGE SCALE GENOMIC DNA]</scope>
    <source>
        <strain evidence="2 3">JCM 11561</strain>
    </source>
</reference>
<dbReference type="InterPro" id="IPR008914">
    <property type="entry name" value="PEBP"/>
</dbReference>
<keyword evidence="2" id="KW-0649">Protein kinase inhibitor</keyword>
<dbReference type="Proteomes" id="UP000604898">
    <property type="component" value="Unassembled WGS sequence"/>
</dbReference>
<dbReference type="InterPro" id="IPR036610">
    <property type="entry name" value="PEBP-like_sf"/>
</dbReference>
<evidence type="ECO:0000256" key="1">
    <source>
        <dbReference type="SAM" id="SignalP"/>
    </source>
</evidence>
<evidence type="ECO:0000313" key="3">
    <source>
        <dbReference type="Proteomes" id="UP000604898"/>
    </source>
</evidence>
<dbReference type="PANTHER" id="PTHR30289">
    <property type="entry name" value="UNCHARACTERIZED PROTEIN YBCL-RELATED"/>
    <property type="match status" value="1"/>
</dbReference>
<evidence type="ECO:0000313" key="2">
    <source>
        <dbReference type="EMBL" id="MBL4911801.1"/>
    </source>
</evidence>
<dbReference type="Pfam" id="PF01161">
    <property type="entry name" value="PBP"/>
    <property type="match status" value="1"/>
</dbReference>
<dbReference type="CDD" id="cd00865">
    <property type="entry name" value="PEBP_bact_arch"/>
    <property type="match status" value="1"/>
</dbReference>
<proteinExistence type="predicted"/>
<protein>
    <submittedName>
        <fullName evidence="2">YbhB/YbcL family Raf kinase inhibitor-like protein</fullName>
    </submittedName>
</protein>
<organism evidence="2 3">
    <name type="scientific">Shewanella schlegeliana</name>
    <dbReference type="NCBI Taxonomy" id="190308"/>
    <lineage>
        <taxon>Bacteria</taxon>
        <taxon>Pseudomonadati</taxon>
        <taxon>Pseudomonadota</taxon>
        <taxon>Gammaproteobacteria</taxon>
        <taxon>Alteromonadales</taxon>
        <taxon>Shewanellaceae</taxon>
        <taxon>Shewanella</taxon>
    </lineage>
</organism>
<feature type="chain" id="PRO_5045245738" evidence="1">
    <location>
        <begin position="22"/>
        <end position="183"/>
    </location>
</feature>
<comment type="caution">
    <text evidence="2">The sequence shown here is derived from an EMBL/GenBank/DDBJ whole genome shotgun (WGS) entry which is preliminary data.</text>
</comment>
<keyword evidence="3" id="KW-1185">Reference proteome</keyword>
<name>A0ABS1STD3_9GAMM</name>
<feature type="signal peptide" evidence="1">
    <location>
        <begin position="1"/>
        <end position="21"/>
    </location>
</feature>